<dbReference type="RefSeq" id="WP_264487131.1">
    <property type="nucleotide sequence ID" value="NZ_JAPDDT010000003.1"/>
</dbReference>
<protein>
    <recommendedName>
        <fullName evidence="3">DUF4034 domain-containing protein</fullName>
    </recommendedName>
</protein>
<evidence type="ECO:0008006" key="3">
    <source>
        <dbReference type="Google" id="ProtNLM"/>
    </source>
</evidence>
<comment type="caution">
    <text evidence="1">The sequence shown here is derived from an EMBL/GenBank/DDBJ whole genome shotgun (WGS) entry which is preliminary data.</text>
</comment>
<keyword evidence="2" id="KW-1185">Reference proteome</keyword>
<proteinExistence type="predicted"/>
<evidence type="ECO:0000313" key="1">
    <source>
        <dbReference type="EMBL" id="MCW1923026.1"/>
    </source>
</evidence>
<accession>A0ABT3GHD4</accession>
<evidence type="ECO:0000313" key="2">
    <source>
        <dbReference type="Proteomes" id="UP001320876"/>
    </source>
</evidence>
<name>A0ABT3GHD4_9BACT</name>
<gene>
    <name evidence="1" type="ORF">OKA05_10720</name>
</gene>
<dbReference type="Proteomes" id="UP001320876">
    <property type="component" value="Unassembled WGS sequence"/>
</dbReference>
<reference evidence="1 2" key="1">
    <citation type="submission" date="2022-10" db="EMBL/GenBank/DDBJ databases">
        <title>Luteolibacter arcticus strain CCTCC AB 2014275, whole genome shotgun sequencing project.</title>
        <authorList>
            <person name="Zhao G."/>
            <person name="Shen L."/>
        </authorList>
    </citation>
    <scope>NUCLEOTIDE SEQUENCE [LARGE SCALE GENOMIC DNA]</scope>
    <source>
        <strain evidence="1 2">CCTCC AB 2014275</strain>
    </source>
</reference>
<sequence length="304" mass="33452">MLERTDVADYATILSLIRESDLRGCGNATEWTRLWASWGRRDPAAALAFIQSPEFEDWNSAAKGEARNQTMLHWAETDPAAALRHVESSPEMATGDRTLIYGMVKGWANVDPKAAAEWLFKSGLGMRGEYDVVVEAISRQGGQEELDEWFAGIQKAGAPAKDIQGLAQRISEVKRAFEPDKAAAWLEKNLDEPWAAEGGILGNTAKAFAERDPVQAMEWAGRTGNESATINAMNSWCQRDTAAAGDWVLNNPGSPAYTASVHTFVNFLWRRDQEAARTWAMRIPDESLRAKVLETIPEGLTPGG</sequence>
<organism evidence="1 2">
    <name type="scientific">Luteolibacter arcticus</name>
    <dbReference type="NCBI Taxonomy" id="1581411"/>
    <lineage>
        <taxon>Bacteria</taxon>
        <taxon>Pseudomonadati</taxon>
        <taxon>Verrucomicrobiota</taxon>
        <taxon>Verrucomicrobiia</taxon>
        <taxon>Verrucomicrobiales</taxon>
        <taxon>Verrucomicrobiaceae</taxon>
        <taxon>Luteolibacter</taxon>
    </lineage>
</organism>
<dbReference type="EMBL" id="JAPDDT010000003">
    <property type="protein sequence ID" value="MCW1923026.1"/>
    <property type="molecule type" value="Genomic_DNA"/>
</dbReference>